<dbReference type="PANTHER" id="PTHR33186">
    <property type="entry name" value="OS10G0136150 PROTEIN-RELATED"/>
    <property type="match status" value="1"/>
</dbReference>
<comment type="caution">
    <text evidence="1">The sequence shown here is derived from an EMBL/GenBank/DDBJ whole genome shotgun (WGS) entry which is preliminary data.</text>
</comment>
<evidence type="ECO:0000313" key="2">
    <source>
        <dbReference type="Proteomes" id="UP000636709"/>
    </source>
</evidence>
<dbReference type="PANTHER" id="PTHR33186:SF18">
    <property type="entry name" value="OS10G0136150 PROTEIN"/>
    <property type="match status" value="1"/>
</dbReference>
<dbReference type="AlphaFoldDB" id="A0A835BGM4"/>
<reference evidence="1" key="1">
    <citation type="submission" date="2020-07" db="EMBL/GenBank/DDBJ databases">
        <title>Genome sequence and genetic diversity analysis of an under-domesticated orphan crop, white fonio (Digitaria exilis).</title>
        <authorList>
            <person name="Bennetzen J.L."/>
            <person name="Chen S."/>
            <person name="Ma X."/>
            <person name="Wang X."/>
            <person name="Yssel A.E.J."/>
            <person name="Chaluvadi S.R."/>
            <person name="Johnson M."/>
            <person name="Gangashetty P."/>
            <person name="Hamidou F."/>
            <person name="Sanogo M.D."/>
            <person name="Zwaenepoel A."/>
            <person name="Wallace J."/>
            <person name="Van De Peer Y."/>
            <person name="Van Deynze A."/>
        </authorList>
    </citation>
    <scope>NUCLEOTIDE SEQUENCE</scope>
    <source>
        <tissue evidence="1">Leaves</tissue>
    </source>
</reference>
<organism evidence="1 2">
    <name type="scientific">Digitaria exilis</name>
    <dbReference type="NCBI Taxonomy" id="1010633"/>
    <lineage>
        <taxon>Eukaryota</taxon>
        <taxon>Viridiplantae</taxon>
        <taxon>Streptophyta</taxon>
        <taxon>Embryophyta</taxon>
        <taxon>Tracheophyta</taxon>
        <taxon>Spermatophyta</taxon>
        <taxon>Magnoliopsida</taxon>
        <taxon>Liliopsida</taxon>
        <taxon>Poales</taxon>
        <taxon>Poaceae</taxon>
        <taxon>PACMAD clade</taxon>
        <taxon>Panicoideae</taxon>
        <taxon>Panicodae</taxon>
        <taxon>Paniceae</taxon>
        <taxon>Anthephorinae</taxon>
        <taxon>Digitaria</taxon>
    </lineage>
</organism>
<accession>A0A835BGM4</accession>
<protein>
    <submittedName>
        <fullName evidence="1">Uncharacterized protein</fullName>
    </submittedName>
</protein>
<evidence type="ECO:0000313" key="1">
    <source>
        <dbReference type="EMBL" id="KAF8697293.1"/>
    </source>
</evidence>
<keyword evidence="2" id="KW-1185">Reference proteome</keyword>
<gene>
    <name evidence="1" type="ORF">HU200_035882</name>
</gene>
<dbReference type="EMBL" id="JACEFO010001874">
    <property type="protein sequence ID" value="KAF8697293.1"/>
    <property type="molecule type" value="Genomic_DNA"/>
</dbReference>
<dbReference type="Proteomes" id="UP000636709">
    <property type="component" value="Unassembled WGS sequence"/>
</dbReference>
<proteinExistence type="predicted"/>
<name>A0A835BGM4_9POAL</name>
<sequence>MDPPDLIPSERFRPPLGGEGGWEPNKWRIFGCRHGHVLLYNRKQKEIVLWNPPTGDHRHVAVPPEYDREERMIWNGAVLCTAAGDRSHVHGSFSSCPIKAALVSVASNHAQVSACIYSTETGEWSDLVSTAVPFVVYSFCHPGTLVGNSLYWIPTGLGYAIVEFDMDRHRLAVIEWPLGAKVSANGCSRIVLAEDGGLGLAILSRHSL</sequence>
<dbReference type="OrthoDB" id="688464at2759"/>